<sequence>MAEVIYLSSDEQMPDLGDDHRWLTVEASGDGRFFGTGGSWKADGEWVGYGSLAEDDISLENALAAAQAWAEKYQVPTIWVQLAP</sequence>
<organism evidence="1 2">
    <name type="scientific">Caulobacter segnis</name>
    <dbReference type="NCBI Taxonomy" id="88688"/>
    <lineage>
        <taxon>Bacteria</taxon>
        <taxon>Pseudomonadati</taxon>
        <taxon>Pseudomonadota</taxon>
        <taxon>Alphaproteobacteria</taxon>
        <taxon>Caulobacterales</taxon>
        <taxon>Caulobacteraceae</taxon>
        <taxon>Caulobacter</taxon>
    </lineage>
</organism>
<reference evidence="1 2" key="1">
    <citation type="submission" date="2022-04" db="EMBL/GenBank/DDBJ databases">
        <title>Genome sequence of soybean root-associated Caulobacter segnis RL271.</title>
        <authorList>
            <person name="Longley R."/>
            <person name="Bonito G."/>
            <person name="Trigodet F."/>
            <person name="Crosson S."/>
            <person name="Fiebig A."/>
        </authorList>
    </citation>
    <scope>NUCLEOTIDE SEQUENCE [LARGE SCALE GENOMIC DNA]</scope>
    <source>
        <strain evidence="1 2">RL271</strain>
    </source>
</reference>
<dbReference type="Proteomes" id="UP001057520">
    <property type="component" value="Chromosome"/>
</dbReference>
<evidence type="ECO:0000313" key="2">
    <source>
        <dbReference type="Proteomes" id="UP001057520"/>
    </source>
</evidence>
<protein>
    <submittedName>
        <fullName evidence="1">Uncharacterized protein</fullName>
    </submittedName>
</protein>
<accession>A0ABY4ZVC2</accession>
<evidence type="ECO:0000313" key="1">
    <source>
        <dbReference type="EMBL" id="USQ96523.1"/>
    </source>
</evidence>
<proteinExistence type="predicted"/>
<keyword evidence="2" id="KW-1185">Reference proteome</keyword>
<gene>
    <name evidence="1" type="ORF">MZV50_02710</name>
</gene>
<dbReference type="EMBL" id="CP096040">
    <property type="protein sequence ID" value="USQ96523.1"/>
    <property type="molecule type" value="Genomic_DNA"/>
</dbReference>
<name>A0ABY4ZVC2_9CAUL</name>